<sequence>MDLEAVIPSSILADASADGPRALFAAGSDGRVWRAWLPEETPITRGRDDSFVQLVAHAIAEASVCAELLSPVVELELCTLTSRLLVSTFERIAVIGDALAAEVSTVCWVGSKPHKGRLTATFGRFFGADAIIAPRPGGRLWVADGSGTVQQPGLAIA</sequence>
<comment type="caution">
    <text evidence="1">The sequence shown here is derived from an EMBL/GenBank/DDBJ whole genome shotgun (WGS) entry which is preliminary data.</text>
</comment>
<evidence type="ECO:0000313" key="1">
    <source>
        <dbReference type="EMBL" id="CAK9051378.1"/>
    </source>
</evidence>
<dbReference type="Proteomes" id="UP001642464">
    <property type="component" value="Unassembled WGS sequence"/>
</dbReference>
<dbReference type="EMBL" id="CAXAMM010022212">
    <property type="protein sequence ID" value="CAK9051378.1"/>
    <property type="molecule type" value="Genomic_DNA"/>
</dbReference>
<proteinExistence type="predicted"/>
<reference evidence="1 2" key="1">
    <citation type="submission" date="2024-02" db="EMBL/GenBank/DDBJ databases">
        <authorList>
            <person name="Chen Y."/>
            <person name="Shah S."/>
            <person name="Dougan E. K."/>
            <person name="Thang M."/>
            <person name="Chan C."/>
        </authorList>
    </citation>
    <scope>NUCLEOTIDE SEQUENCE [LARGE SCALE GENOMIC DNA]</scope>
</reference>
<gene>
    <name evidence="1" type="ORF">SCF082_LOCUS28215</name>
</gene>
<name>A0ABP0MJS0_9DINO</name>
<organism evidence="1 2">
    <name type="scientific">Durusdinium trenchii</name>
    <dbReference type="NCBI Taxonomy" id="1381693"/>
    <lineage>
        <taxon>Eukaryota</taxon>
        <taxon>Sar</taxon>
        <taxon>Alveolata</taxon>
        <taxon>Dinophyceae</taxon>
        <taxon>Suessiales</taxon>
        <taxon>Symbiodiniaceae</taxon>
        <taxon>Durusdinium</taxon>
    </lineage>
</organism>
<accession>A0ABP0MJS0</accession>
<protein>
    <submittedName>
        <fullName evidence="1">NHR domain-containing protein</fullName>
    </submittedName>
</protein>
<evidence type="ECO:0000313" key="2">
    <source>
        <dbReference type="Proteomes" id="UP001642464"/>
    </source>
</evidence>
<keyword evidence="2" id="KW-1185">Reference proteome</keyword>